<proteinExistence type="predicted"/>
<sequence length="40" mass="4780">MLFDNSLNYLKILDIGFSGDLYQKDYAIRPESIFIYIILY</sequence>
<keyword evidence="2" id="KW-1185">Reference proteome</keyword>
<reference evidence="1 2" key="1">
    <citation type="journal article" date="2012" name="J. Bacteriol.">
        <title>Genome Sequence of "Candidatus Nitrosoarchaeum limnia" BG20, a Low-Salinity Ammonia-Oxidizing Archaeon from the San Francisco Bay Estuary.</title>
        <authorList>
            <person name="Mosier A.C."/>
            <person name="Allen E.E."/>
            <person name="Kim M."/>
            <person name="Ferriera S."/>
            <person name="Francis C.A."/>
        </authorList>
    </citation>
    <scope>NUCLEOTIDE SEQUENCE [LARGE SCALE GENOMIC DNA]</scope>
    <source>
        <strain evidence="1 2">BG20</strain>
    </source>
</reference>
<protein>
    <submittedName>
        <fullName evidence="1">Uncharacterized protein</fullName>
    </submittedName>
</protein>
<dbReference type="Proteomes" id="UP000014065">
    <property type="component" value="Unassembled WGS sequence"/>
</dbReference>
<evidence type="ECO:0000313" key="2">
    <source>
        <dbReference type="Proteomes" id="UP000014065"/>
    </source>
</evidence>
<dbReference type="EMBL" id="AHJG01000163">
    <property type="protein sequence ID" value="EPA05718.1"/>
    <property type="molecule type" value="Genomic_DNA"/>
</dbReference>
<accession>S2E4N5</accession>
<gene>
    <name evidence="1" type="ORF">BG20_I2112</name>
</gene>
<name>S2E4N5_9ARCH</name>
<comment type="caution">
    <text evidence="1">The sequence shown here is derived from an EMBL/GenBank/DDBJ whole genome shotgun (WGS) entry which is preliminary data.</text>
</comment>
<organism evidence="1 2">
    <name type="scientific">Candidatus Nitrosarchaeum limnium BG20</name>
    <dbReference type="NCBI Taxonomy" id="859192"/>
    <lineage>
        <taxon>Archaea</taxon>
        <taxon>Nitrososphaerota</taxon>
        <taxon>Nitrososphaeria</taxon>
        <taxon>Nitrosopumilales</taxon>
        <taxon>Nitrosopumilaceae</taxon>
        <taxon>Nitrosarchaeum</taxon>
    </lineage>
</organism>
<dbReference type="AlphaFoldDB" id="S2E4N5"/>
<evidence type="ECO:0000313" key="1">
    <source>
        <dbReference type="EMBL" id="EPA05718.1"/>
    </source>
</evidence>